<evidence type="ECO:0000259" key="3">
    <source>
        <dbReference type="PROSITE" id="PS50158"/>
    </source>
</evidence>
<comment type="caution">
    <text evidence="4">The sequence shown here is derived from an EMBL/GenBank/DDBJ whole genome shotgun (WGS) entry which is preliminary data.</text>
</comment>
<dbReference type="Pfam" id="PF00098">
    <property type="entry name" value="zf-CCHC"/>
    <property type="match status" value="1"/>
</dbReference>
<keyword evidence="4" id="KW-0548">Nucleotidyltransferase</keyword>
<keyword evidence="4" id="KW-0695">RNA-directed DNA polymerase</keyword>
<gene>
    <name evidence="4" type="ORF">Tco_1055924</name>
</gene>
<dbReference type="InterPro" id="IPR043502">
    <property type="entry name" value="DNA/RNA_pol_sf"/>
</dbReference>
<dbReference type="GO" id="GO:0003964">
    <property type="term" value="F:RNA-directed DNA polymerase activity"/>
    <property type="evidence" value="ECO:0007669"/>
    <property type="project" value="UniProtKB-KW"/>
</dbReference>
<evidence type="ECO:0000313" key="4">
    <source>
        <dbReference type="EMBL" id="GJT81582.1"/>
    </source>
</evidence>
<evidence type="ECO:0000256" key="2">
    <source>
        <dbReference type="SAM" id="MobiDB-lite"/>
    </source>
</evidence>
<keyword evidence="1" id="KW-0863">Zinc-finger</keyword>
<dbReference type="PROSITE" id="PS50158">
    <property type="entry name" value="ZF_CCHC"/>
    <property type="match status" value="1"/>
</dbReference>
<sequence>MSMAPATDDTELGRRMTEFTTRVRQDTDEIYTRLDDEQSERQLMAGRLNMLYRDRLLASYSSTEERERLGCTAGSVTKICRQRTAGDKGVALTWWNTHVKTVGHDAAYGMPWKTLMKMMTDKYCPRNEIKKLEMEIWDLKNLIKMKYCRCGLPDLIYGSVVASKPQTMQESVEVVTGLIDKKIRTFAECQTEFKRKQDDNKKQQQNKRQNTGRAYTAGSGEKKPYGGSKPLCAKCNYHHDGPCAPKCHKCNRVGHLARDCRSTANANTANNQRGTGAGQKPTCYRNVEPRDTSKRECQAENNNRCGKTRWMQCHRVRKSVAVRPCFVGDKPRLKRRDGIPAIIVVLREMIVRSLGNETLIVHVTEQPGKGAPKLLPKEDGRQVGRRSDLRKYPIFDDFPLVFPEDLRGGLPPTRTSEFQSICTDPSDAPIARAPYRLAPSEMKELSKKLKELSNKGFIRSSSSPCGASVLFFKKKDGSF</sequence>
<reference evidence="4" key="1">
    <citation type="journal article" date="2022" name="Int. J. Mol. Sci.">
        <title>Draft Genome of Tanacetum Coccineum: Genomic Comparison of Closely Related Tanacetum-Family Plants.</title>
        <authorList>
            <person name="Yamashiro T."/>
            <person name="Shiraishi A."/>
            <person name="Nakayama K."/>
            <person name="Satake H."/>
        </authorList>
    </citation>
    <scope>NUCLEOTIDE SEQUENCE</scope>
</reference>
<reference evidence="4" key="2">
    <citation type="submission" date="2022-01" db="EMBL/GenBank/DDBJ databases">
        <authorList>
            <person name="Yamashiro T."/>
            <person name="Shiraishi A."/>
            <person name="Satake H."/>
            <person name="Nakayama K."/>
        </authorList>
    </citation>
    <scope>NUCLEOTIDE SEQUENCE</scope>
</reference>
<keyword evidence="4" id="KW-0808">Transferase</keyword>
<name>A0ABQ5H2U0_9ASTR</name>
<keyword evidence="5" id="KW-1185">Reference proteome</keyword>
<dbReference type="Gene3D" id="3.10.10.10">
    <property type="entry name" value="HIV Type 1 Reverse Transcriptase, subunit A, domain 1"/>
    <property type="match status" value="1"/>
</dbReference>
<accession>A0ABQ5H2U0</accession>
<dbReference type="InterPro" id="IPR001878">
    <property type="entry name" value="Znf_CCHC"/>
</dbReference>
<organism evidence="4 5">
    <name type="scientific">Tanacetum coccineum</name>
    <dbReference type="NCBI Taxonomy" id="301880"/>
    <lineage>
        <taxon>Eukaryota</taxon>
        <taxon>Viridiplantae</taxon>
        <taxon>Streptophyta</taxon>
        <taxon>Embryophyta</taxon>
        <taxon>Tracheophyta</taxon>
        <taxon>Spermatophyta</taxon>
        <taxon>Magnoliopsida</taxon>
        <taxon>eudicotyledons</taxon>
        <taxon>Gunneridae</taxon>
        <taxon>Pentapetalae</taxon>
        <taxon>asterids</taxon>
        <taxon>campanulids</taxon>
        <taxon>Asterales</taxon>
        <taxon>Asteraceae</taxon>
        <taxon>Asteroideae</taxon>
        <taxon>Anthemideae</taxon>
        <taxon>Anthemidinae</taxon>
        <taxon>Tanacetum</taxon>
    </lineage>
</organism>
<dbReference type="Proteomes" id="UP001151760">
    <property type="component" value="Unassembled WGS sequence"/>
</dbReference>
<keyword evidence="1" id="KW-0862">Zinc</keyword>
<feature type="domain" description="CCHC-type" evidence="3">
    <location>
        <begin position="246"/>
        <end position="262"/>
    </location>
</feature>
<proteinExistence type="predicted"/>
<dbReference type="EMBL" id="BQNB010019093">
    <property type="protein sequence ID" value="GJT81582.1"/>
    <property type="molecule type" value="Genomic_DNA"/>
</dbReference>
<dbReference type="PANTHER" id="PTHR15503:SF45">
    <property type="entry name" value="RNA-DIRECTED DNA POLYMERASE HOMOLOG"/>
    <property type="match status" value="1"/>
</dbReference>
<evidence type="ECO:0000313" key="5">
    <source>
        <dbReference type="Proteomes" id="UP001151760"/>
    </source>
</evidence>
<dbReference type="PANTHER" id="PTHR15503">
    <property type="entry name" value="LDOC1 RELATED"/>
    <property type="match status" value="1"/>
</dbReference>
<dbReference type="SUPFAM" id="SSF56672">
    <property type="entry name" value="DNA/RNA polymerases"/>
    <property type="match status" value="1"/>
</dbReference>
<evidence type="ECO:0000256" key="1">
    <source>
        <dbReference type="PROSITE-ProRule" id="PRU00047"/>
    </source>
</evidence>
<feature type="region of interest" description="Disordered" evidence="2">
    <location>
        <begin position="194"/>
        <end position="224"/>
    </location>
</feature>
<keyword evidence="1" id="KW-0479">Metal-binding</keyword>
<dbReference type="SMART" id="SM00343">
    <property type="entry name" value="ZnF_C2HC"/>
    <property type="match status" value="1"/>
</dbReference>
<dbReference type="InterPro" id="IPR032567">
    <property type="entry name" value="RTL1-rel"/>
</dbReference>
<protein>
    <submittedName>
        <fullName evidence="4">Reverse transcriptase domain-containing protein</fullName>
    </submittedName>
</protein>